<dbReference type="CDD" id="cd07814">
    <property type="entry name" value="SRPBCC_CalC_Aha1-like"/>
    <property type="match status" value="1"/>
</dbReference>
<evidence type="ECO:0000313" key="3">
    <source>
        <dbReference type="EMBL" id="MDN5213294.1"/>
    </source>
</evidence>
<dbReference type="RefSeq" id="WP_346758633.1">
    <property type="nucleotide sequence ID" value="NZ_JAUJEB010000002.1"/>
</dbReference>
<dbReference type="InterPro" id="IPR023393">
    <property type="entry name" value="START-like_dom_sf"/>
</dbReference>
<reference evidence="3" key="1">
    <citation type="submission" date="2023-06" db="EMBL/GenBank/DDBJ databases">
        <title>Genomic of Agaribacillus aureum.</title>
        <authorList>
            <person name="Wang G."/>
        </authorList>
    </citation>
    <scope>NUCLEOTIDE SEQUENCE</scope>
    <source>
        <strain evidence="3">BMA12</strain>
    </source>
</reference>
<feature type="domain" description="Activator of Hsp90 ATPase homologue 1/2-like C-terminal" evidence="2">
    <location>
        <begin position="12"/>
        <end position="136"/>
    </location>
</feature>
<dbReference type="InterPro" id="IPR013538">
    <property type="entry name" value="ASHA1/2-like_C"/>
</dbReference>
<organism evidence="3 4">
    <name type="scientific">Agaribacillus aureus</name>
    <dbReference type="NCBI Taxonomy" id="3051825"/>
    <lineage>
        <taxon>Bacteria</taxon>
        <taxon>Pseudomonadati</taxon>
        <taxon>Bacteroidota</taxon>
        <taxon>Cytophagia</taxon>
        <taxon>Cytophagales</taxon>
        <taxon>Splendidivirgaceae</taxon>
        <taxon>Agaribacillus</taxon>
    </lineage>
</organism>
<protein>
    <submittedName>
        <fullName evidence="3">SRPBCC domain-containing protein</fullName>
    </submittedName>
</protein>
<keyword evidence="4" id="KW-1185">Reference proteome</keyword>
<name>A0ABT8L6B3_9BACT</name>
<dbReference type="Pfam" id="PF08327">
    <property type="entry name" value="AHSA1"/>
    <property type="match status" value="1"/>
</dbReference>
<sequence>MSKTISIERHLKYPIQKVWEALTTPAILAKWFMESNFKPQIGAEFYFHGIARDGWDGIIQCKVTEIIPPYKLAYTWQGNHLDSVTYVQWELIEAGSGTLLKLQHSGFSETSVSPIDWFEEHVKGWTRILGQLQDFLTTKA</sequence>
<comment type="caution">
    <text evidence="3">The sequence shown here is derived from an EMBL/GenBank/DDBJ whole genome shotgun (WGS) entry which is preliminary data.</text>
</comment>
<proteinExistence type="inferred from homology"/>
<accession>A0ABT8L6B3</accession>
<gene>
    <name evidence="3" type="ORF">QQ020_14590</name>
</gene>
<comment type="similarity">
    <text evidence="1">Belongs to the AHA1 family.</text>
</comment>
<evidence type="ECO:0000259" key="2">
    <source>
        <dbReference type="Pfam" id="PF08327"/>
    </source>
</evidence>
<dbReference type="EMBL" id="JAUJEB010000002">
    <property type="protein sequence ID" value="MDN5213294.1"/>
    <property type="molecule type" value="Genomic_DNA"/>
</dbReference>
<evidence type="ECO:0000313" key="4">
    <source>
        <dbReference type="Proteomes" id="UP001172083"/>
    </source>
</evidence>
<dbReference type="Gene3D" id="3.30.530.20">
    <property type="match status" value="1"/>
</dbReference>
<dbReference type="Proteomes" id="UP001172083">
    <property type="component" value="Unassembled WGS sequence"/>
</dbReference>
<dbReference type="SUPFAM" id="SSF55961">
    <property type="entry name" value="Bet v1-like"/>
    <property type="match status" value="1"/>
</dbReference>
<evidence type="ECO:0000256" key="1">
    <source>
        <dbReference type="ARBA" id="ARBA00006817"/>
    </source>
</evidence>